<protein>
    <recommendedName>
        <fullName evidence="1">UspA domain-containing protein</fullName>
    </recommendedName>
</protein>
<dbReference type="Pfam" id="PF00582">
    <property type="entry name" value="Usp"/>
    <property type="match status" value="1"/>
</dbReference>
<dbReference type="AlphaFoldDB" id="A0A1Q5PJB1"/>
<evidence type="ECO:0000313" key="3">
    <source>
        <dbReference type="Proteomes" id="UP000186785"/>
    </source>
</evidence>
<feature type="domain" description="UspA" evidence="1">
    <location>
        <begin position="3"/>
        <end position="121"/>
    </location>
</feature>
<dbReference type="Gene3D" id="3.40.50.620">
    <property type="entry name" value="HUPs"/>
    <property type="match status" value="1"/>
</dbReference>
<proteinExistence type="predicted"/>
<dbReference type="InterPro" id="IPR014729">
    <property type="entry name" value="Rossmann-like_a/b/a_fold"/>
</dbReference>
<reference evidence="2 3" key="1">
    <citation type="submission" date="2016-11" db="EMBL/GenBank/DDBJ databases">
        <title>Actinomyces gypaetusis sp. nov. isolated from the vulture Gypaetus barbatus in Qinghai Tibet Plateau China.</title>
        <authorList>
            <person name="Meng X."/>
        </authorList>
    </citation>
    <scope>NUCLEOTIDE SEQUENCE [LARGE SCALE GENOMIC DNA]</scope>
    <source>
        <strain evidence="2 3">VUL4_2</strain>
    </source>
</reference>
<dbReference type="OrthoDB" id="5419113at2"/>
<sequence>MSVVLGYFKNPESEQALQTAMALASQEQLKLHILAPTPNDNHEIEAENQALWEQVENTEIEFEVHRVAGEAELSKQILALAQEQQARYIVMGIQSAAAGAVQIGPNARQILLNASCPVVTVTAN</sequence>
<evidence type="ECO:0000259" key="1">
    <source>
        <dbReference type="Pfam" id="PF00582"/>
    </source>
</evidence>
<dbReference type="RefSeq" id="WP_073709842.1">
    <property type="nucleotide sequence ID" value="NZ_MQSU01000002.1"/>
</dbReference>
<dbReference type="InterPro" id="IPR006016">
    <property type="entry name" value="UspA"/>
</dbReference>
<dbReference type="Proteomes" id="UP000186785">
    <property type="component" value="Unassembled WGS sequence"/>
</dbReference>
<dbReference type="CDD" id="cd00293">
    <property type="entry name" value="USP-like"/>
    <property type="match status" value="1"/>
</dbReference>
<comment type="caution">
    <text evidence="2">The sequence shown here is derived from an EMBL/GenBank/DDBJ whole genome shotgun (WGS) entry which is preliminary data.</text>
</comment>
<name>A0A1Q5PJB1_9ACTO</name>
<dbReference type="STRING" id="1921764.BSR28_04510"/>
<gene>
    <name evidence="2" type="ORF">BSR29_08315</name>
</gene>
<dbReference type="SUPFAM" id="SSF52402">
    <property type="entry name" value="Adenine nucleotide alpha hydrolases-like"/>
    <property type="match status" value="1"/>
</dbReference>
<dbReference type="EMBL" id="MQSV01000007">
    <property type="protein sequence ID" value="OKL45975.1"/>
    <property type="molecule type" value="Genomic_DNA"/>
</dbReference>
<evidence type="ECO:0000313" key="2">
    <source>
        <dbReference type="EMBL" id="OKL45975.1"/>
    </source>
</evidence>
<organism evidence="2 3">
    <name type="scientific">Boudabousia liubingyangii</name>
    <dbReference type="NCBI Taxonomy" id="1921764"/>
    <lineage>
        <taxon>Bacteria</taxon>
        <taxon>Bacillati</taxon>
        <taxon>Actinomycetota</taxon>
        <taxon>Actinomycetes</taxon>
        <taxon>Actinomycetales</taxon>
        <taxon>Actinomycetaceae</taxon>
        <taxon>Boudabousia</taxon>
    </lineage>
</organism>
<keyword evidence="3" id="KW-1185">Reference proteome</keyword>
<accession>A0A1Q5PJB1</accession>